<name>A0ABR4CEF1_9HELO</name>
<feature type="transmembrane region" description="Helical" evidence="7">
    <location>
        <begin position="149"/>
        <end position="168"/>
    </location>
</feature>
<keyword evidence="5 7" id="KW-1133">Transmembrane helix</keyword>
<organism evidence="8 9">
    <name type="scientific">Oculimacula yallundae</name>
    <dbReference type="NCBI Taxonomy" id="86028"/>
    <lineage>
        <taxon>Eukaryota</taxon>
        <taxon>Fungi</taxon>
        <taxon>Dikarya</taxon>
        <taxon>Ascomycota</taxon>
        <taxon>Pezizomycotina</taxon>
        <taxon>Leotiomycetes</taxon>
        <taxon>Helotiales</taxon>
        <taxon>Ploettnerulaceae</taxon>
        <taxon>Oculimacula</taxon>
    </lineage>
</organism>
<keyword evidence="6 7" id="KW-0472">Membrane</keyword>
<proteinExistence type="inferred from homology"/>
<evidence type="ECO:0000256" key="4">
    <source>
        <dbReference type="ARBA" id="ARBA00022801"/>
    </source>
</evidence>
<dbReference type="InterPro" id="IPR008901">
    <property type="entry name" value="ACER"/>
</dbReference>
<protein>
    <recommendedName>
        <fullName evidence="10">Alkaline phytoceramidase</fullName>
    </recommendedName>
</protein>
<comment type="subcellular location">
    <subcellularLocation>
        <location evidence="1">Membrane</location>
        <topology evidence="1">Multi-pass membrane protein</topology>
    </subcellularLocation>
</comment>
<keyword evidence="9" id="KW-1185">Reference proteome</keyword>
<accession>A0ABR4CEF1</accession>
<keyword evidence="3 7" id="KW-0812">Transmembrane</keyword>
<keyword evidence="4" id="KW-0378">Hydrolase</keyword>
<dbReference type="Pfam" id="PF05875">
    <property type="entry name" value="Ceramidase"/>
    <property type="match status" value="1"/>
</dbReference>
<sequence>MSFLPSFPYPPSGDGYWSPVTSTLNWCEEDYYLSTYSAEIVNSITNLIFVFLAYKGISSCLRYGHDSVFLLGFISYLVIGLGSVCFHTTLKYPMQLLDELSMIYTTCIMFYAIFSHGRSPLGSMVILGFTVLVAVFVTLYYHYLQDPLFHQNMFALLTVIVVLRSMWVMEKTLRPGKKVHSRVNGDIGMTGTLKVEEAREEARDVRILNTMWKMIACGLGSVALGFLIWNLDNVYCSTLRRWRREVGLPWGVFLEGHGWWHIFTGIAAYFNLTWAVWLRYCLDGRQDEVGLEWPSVWRSVPVVVRRGMGNGDRDGKLMRRE</sequence>
<evidence type="ECO:0000256" key="2">
    <source>
        <dbReference type="ARBA" id="ARBA00009780"/>
    </source>
</evidence>
<dbReference type="EMBL" id="JAZHXI010000009">
    <property type="protein sequence ID" value="KAL2068082.1"/>
    <property type="molecule type" value="Genomic_DNA"/>
</dbReference>
<dbReference type="PANTHER" id="PTHR46187:SF3">
    <property type="entry name" value="ALKALINE CERAMIDASE 3"/>
    <property type="match status" value="1"/>
</dbReference>
<feature type="transmembrane region" description="Helical" evidence="7">
    <location>
        <begin position="96"/>
        <end position="114"/>
    </location>
</feature>
<reference evidence="8 9" key="1">
    <citation type="journal article" date="2024" name="Commun. Biol.">
        <title>Comparative genomic analysis of thermophilic fungi reveals convergent evolutionary adaptations and gene losses.</title>
        <authorList>
            <person name="Steindorff A.S."/>
            <person name="Aguilar-Pontes M.V."/>
            <person name="Robinson A.J."/>
            <person name="Andreopoulos B."/>
            <person name="LaButti K."/>
            <person name="Kuo A."/>
            <person name="Mondo S."/>
            <person name="Riley R."/>
            <person name="Otillar R."/>
            <person name="Haridas S."/>
            <person name="Lipzen A."/>
            <person name="Grimwood J."/>
            <person name="Schmutz J."/>
            <person name="Clum A."/>
            <person name="Reid I.D."/>
            <person name="Moisan M.C."/>
            <person name="Butler G."/>
            <person name="Nguyen T.T.M."/>
            <person name="Dewar K."/>
            <person name="Conant G."/>
            <person name="Drula E."/>
            <person name="Henrissat B."/>
            <person name="Hansel C."/>
            <person name="Singer S."/>
            <person name="Hutchinson M.I."/>
            <person name="de Vries R.P."/>
            <person name="Natvig D.O."/>
            <person name="Powell A.J."/>
            <person name="Tsang A."/>
            <person name="Grigoriev I.V."/>
        </authorList>
    </citation>
    <scope>NUCLEOTIDE SEQUENCE [LARGE SCALE GENOMIC DNA]</scope>
    <source>
        <strain evidence="8 9">CBS 494.80</strain>
    </source>
</reference>
<evidence type="ECO:0000256" key="5">
    <source>
        <dbReference type="ARBA" id="ARBA00022989"/>
    </source>
</evidence>
<feature type="transmembrane region" description="Helical" evidence="7">
    <location>
        <begin position="40"/>
        <end position="57"/>
    </location>
</feature>
<feature type="transmembrane region" description="Helical" evidence="7">
    <location>
        <begin position="211"/>
        <end position="231"/>
    </location>
</feature>
<evidence type="ECO:0000313" key="9">
    <source>
        <dbReference type="Proteomes" id="UP001595075"/>
    </source>
</evidence>
<feature type="transmembrane region" description="Helical" evidence="7">
    <location>
        <begin position="69"/>
        <end position="90"/>
    </location>
</feature>
<comment type="similarity">
    <text evidence="2">Belongs to the alkaline ceramidase family.</text>
</comment>
<evidence type="ECO:0000256" key="3">
    <source>
        <dbReference type="ARBA" id="ARBA00022692"/>
    </source>
</evidence>
<evidence type="ECO:0000256" key="6">
    <source>
        <dbReference type="ARBA" id="ARBA00023136"/>
    </source>
</evidence>
<comment type="caution">
    <text evidence="8">The sequence shown here is derived from an EMBL/GenBank/DDBJ whole genome shotgun (WGS) entry which is preliminary data.</text>
</comment>
<evidence type="ECO:0000313" key="8">
    <source>
        <dbReference type="EMBL" id="KAL2068082.1"/>
    </source>
</evidence>
<evidence type="ECO:0000256" key="1">
    <source>
        <dbReference type="ARBA" id="ARBA00004141"/>
    </source>
</evidence>
<feature type="transmembrane region" description="Helical" evidence="7">
    <location>
        <begin position="258"/>
        <end position="278"/>
    </location>
</feature>
<gene>
    <name evidence="8" type="ORF">VTL71DRAFT_16180</name>
</gene>
<evidence type="ECO:0008006" key="10">
    <source>
        <dbReference type="Google" id="ProtNLM"/>
    </source>
</evidence>
<feature type="transmembrane region" description="Helical" evidence="7">
    <location>
        <begin position="121"/>
        <end position="143"/>
    </location>
</feature>
<evidence type="ECO:0000256" key="7">
    <source>
        <dbReference type="SAM" id="Phobius"/>
    </source>
</evidence>
<dbReference type="PANTHER" id="PTHR46187">
    <property type="entry name" value="ALKALINE CERAMIDASE 3"/>
    <property type="match status" value="1"/>
</dbReference>
<dbReference type="Proteomes" id="UP001595075">
    <property type="component" value="Unassembled WGS sequence"/>
</dbReference>